<organism evidence="2 3">
    <name type="scientific">Spodoptera exigua</name>
    <name type="common">Beet armyworm</name>
    <name type="synonym">Noctua fulgens</name>
    <dbReference type="NCBI Taxonomy" id="7107"/>
    <lineage>
        <taxon>Eukaryota</taxon>
        <taxon>Metazoa</taxon>
        <taxon>Ecdysozoa</taxon>
        <taxon>Arthropoda</taxon>
        <taxon>Hexapoda</taxon>
        <taxon>Insecta</taxon>
        <taxon>Pterygota</taxon>
        <taxon>Neoptera</taxon>
        <taxon>Endopterygota</taxon>
        <taxon>Lepidoptera</taxon>
        <taxon>Glossata</taxon>
        <taxon>Ditrysia</taxon>
        <taxon>Noctuoidea</taxon>
        <taxon>Noctuidae</taxon>
        <taxon>Amphipyrinae</taxon>
        <taxon>Spodoptera</taxon>
    </lineage>
</organism>
<comment type="caution">
    <text evidence="2">The sequence shown here is derived from an EMBL/GenBank/DDBJ whole genome shotgun (WGS) entry which is preliminary data.</text>
</comment>
<reference evidence="2" key="1">
    <citation type="journal article" date="2021" name="G3 (Bethesda)">
        <title>Genome and transcriptome analysis of the beet armyworm Spodoptera exigua reveals targets for pest control. .</title>
        <authorList>
            <person name="Simon S."/>
            <person name="Breeschoten T."/>
            <person name="Jansen H.J."/>
            <person name="Dirks R.P."/>
            <person name="Schranz M.E."/>
            <person name="Ros V.I.D."/>
        </authorList>
    </citation>
    <scope>NUCLEOTIDE SEQUENCE</scope>
    <source>
        <strain evidence="2">TB_SE_WUR_2020</strain>
    </source>
</reference>
<feature type="region of interest" description="Disordered" evidence="1">
    <location>
        <begin position="47"/>
        <end position="74"/>
    </location>
</feature>
<name>A0A922SBJ5_SPOEX</name>
<sequence length="198" mass="22266">MLTCIYIPAKTIEGLTAVCQKRQLGAKTQNKVAGLILLELATARPNAPTYTNRNTRERYSSNSRDNRESPKQNSLDNIVLAIDTGVKNYMAGKTKPDIVDNIAKKVMEFVNNNGKPVFKAGGQDYNINPEIIHFRKDKPSVVFEINSKSIINALKDLLQSKTTLKFMDQISKEAAVVYRSVKTELDKPQVNKMSNRQY</sequence>
<evidence type="ECO:0000313" key="3">
    <source>
        <dbReference type="Proteomes" id="UP000814243"/>
    </source>
</evidence>
<dbReference type="AlphaFoldDB" id="A0A922SBJ5"/>
<protein>
    <submittedName>
        <fullName evidence="2">Uncharacterized protein</fullName>
    </submittedName>
</protein>
<proteinExistence type="predicted"/>
<gene>
    <name evidence="2" type="ORF">HF086_009010</name>
</gene>
<dbReference type="Proteomes" id="UP000814243">
    <property type="component" value="Unassembled WGS sequence"/>
</dbReference>
<feature type="compositionally biased region" description="Basic and acidic residues" evidence="1">
    <location>
        <begin position="54"/>
        <end position="70"/>
    </location>
</feature>
<evidence type="ECO:0000256" key="1">
    <source>
        <dbReference type="SAM" id="MobiDB-lite"/>
    </source>
</evidence>
<evidence type="ECO:0000313" key="2">
    <source>
        <dbReference type="EMBL" id="KAH9632041.1"/>
    </source>
</evidence>
<dbReference type="EMBL" id="JACEFF010000734">
    <property type="protein sequence ID" value="KAH9632041.1"/>
    <property type="molecule type" value="Genomic_DNA"/>
</dbReference>
<accession>A0A922SBJ5</accession>